<comment type="caution">
    <text evidence="3">The sequence shown here is derived from an EMBL/GenBank/DDBJ whole genome shotgun (WGS) entry which is preliminary data.</text>
</comment>
<feature type="domain" description="Serine protease gd N-terminal" evidence="2">
    <location>
        <begin position="27"/>
        <end position="134"/>
    </location>
</feature>
<evidence type="ECO:0000313" key="4">
    <source>
        <dbReference type="Proteomes" id="UP000801492"/>
    </source>
</evidence>
<dbReference type="OrthoDB" id="6147874at2759"/>
<evidence type="ECO:0000256" key="1">
    <source>
        <dbReference type="SAM" id="SignalP"/>
    </source>
</evidence>
<feature type="signal peptide" evidence="1">
    <location>
        <begin position="1"/>
        <end position="21"/>
    </location>
</feature>
<feature type="domain" description="Serine protease gd N-terminal" evidence="2">
    <location>
        <begin position="166"/>
        <end position="271"/>
    </location>
</feature>
<dbReference type="Pfam" id="PF16030">
    <property type="entry name" value="GD_N"/>
    <property type="match status" value="2"/>
</dbReference>
<name>A0A8K0CHQ8_IGNLU</name>
<dbReference type="InterPro" id="IPR031986">
    <property type="entry name" value="GD_N"/>
</dbReference>
<dbReference type="AlphaFoldDB" id="A0A8K0CHQ8"/>
<keyword evidence="4" id="KW-1185">Reference proteome</keyword>
<feature type="chain" id="PRO_5035456337" description="Serine protease gd N-terminal domain-containing protein" evidence="1">
    <location>
        <begin position="22"/>
        <end position="272"/>
    </location>
</feature>
<proteinExistence type="predicted"/>
<protein>
    <recommendedName>
        <fullName evidence="2">Serine protease gd N-terminal domain-containing protein</fullName>
    </recommendedName>
</protein>
<evidence type="ECO:0000313" key="3">
    <source>
        <dbReference type="EMBL" id="KAF2885467.1"/>
    </source>
</evidence>
<keyword evidence="1" id="KW-0732">Signal</keyword>
<evidence type="ECO:0000259" key="2">
    <source>
        <dbReference type="Pfam" id="PF16030"/>
    </source>
</evidence>
<accession>A0A8K0CHQ8</accession>
<reference evidence="3" key="1">
    <citation type="submission" date="2019-08" db="EMBL/GenBank/DDBJ databases">
        <title>The genome of the North American firefly Photinus pyralis.</title>
        <authorList>
            <consortium name="Photinus pyralis genome working group"/>
            <person name="Fallon T.R."/>
            <person name="Sander Lower S.E."/>
            <person name="Weng J.-K."/>
        </authorList>
    </citation>
    <scope>NUCLEOTIDE SEQUENCE</scope>
    <source>
        <strain evidence="3">TRF0915ILg1</strain>
        <tissue evidence="3">Whole body</tissue>
    </source>
</reference>
<organism evidence="3 4">
    <name type="scientific">Ignelater luminosus</name>
    <name type="common">Cucubano</name>
    <name type="synonym">Pyrophorus luminosus</name>
    <dbReference type="NCBI Taxonomy" id="2038154"/>
    <lineage>
        <taxon>Eukaryota</taxon>
        <taxon>Metazoa</taxon>
        <taxon>Ecdysozoa</taxon>
        <taxon>Arthropoda</taxon>
        <taxon>Hexapoda</taxon>
        <taxon>Insecta</taxon>
        <taxon>Pterygota</taxon>
        <taxon>Neoptera</taxon>
        <taxon>Endopterygota</taxon>
        <taxon>Coleoptera</taxon>
        <taxon>Polyphaga</taxon>
        <taxon>Elateriformia</taxon>
        <taxon>Elateroidea</taxon>
        <taxon>Elateridae</taxon>
        <taxon>Agrypninae</taxon>
        <taxon>Pyrophorini</taxon>
        <taxon>Ignelater</taxon>
    </lineage>
</organism>
<sequence length="272" mass="31413">MSLLKTFVTVVFFLLSEQINAQNDFQSPCPRLFVYEAKQNESDKWYGTVTLLSEADLSGIWLRLIFDRASLQLGNWFGEVKTTDNQEYLIENRDFHLKANVPEKIEFYLQYDPQEQIPKLTSFRLNARTICPEQLPTDTSPAKMELQTSNVGAVSPPRGNNNGFQSPCPRLFVYETRKNEPGKWYGIVTLLSEADLSGVWLRLIFDRTSLQLDNSFGEVETTNNQEYLIENRNFHLKANVPQTIEFYVRYDPHEPIPKLISFRLNGRTVCPG</sequence>
<dbReference type="Proteomes" id="UP000801492">
    <property type="component" value="Unassembled WGS sequence"/>
</dbReference>
<dbReference type="EMBL" id="VTPC01089954">
    <property type="protein sequence ID" value="KAF2885467.1"/>
    <property type="molecule type" value="Genomic_DNA"/>
</dbReference>
<gene>
    <name evidence="3" type="ORF">ILUMI_20747</name>
</gene>